<dbReference type="PANTHER" id="PTHR13847">
    <property type="entry name" value="SARCOSINE DEHYDROGENASE-RELATED"/>
    <property type="match status" value="1"/>
</dbReference>
<proteinExistence type="predicted"/>
<name>A0A5N6D762_ASPPA</name>
<dbReference type="EMBL" id="ML735057">
    <property type="protein sequence ID" value="KAB8199930.1"/>
    <property type="molecule type" value="Genomic_DNA"/>
</dbReference>
<dbReference type="AlphaFoldDB" id="A0A5N6D762"/>
<protein>
    <submittedName>
        <fullName evidence="2">FAD dependent oxidoreductase</fullName>
    </submittedName>
</protein>
<dbReference type="GO" id="GO:0005737">
    <property type="term" value="C:cytoplasm"/>
    <property type="evidence" value="ECO:0007669"/>
    <property type="project" value="TreeGrafter"/>
</dbReference>
<organism evidence="2 3">
    <name type="scientific">Aspergillus parasiticus</name>
    <dbReference type="NCBI Taxonomy" id="5067"/>
    <lineage>
        <taxon>Eukaryota</taxon>
        <taxon>Fungi</taxon>
        <taxon>Dikarya</taxon>
        <taxon>Ascomycota</taxon>
        <taxon>Pezizomycotina</taxon>
        <taxon>Eurotiomycetes</taxon>
        <taxon>Eurotiomycetidae</taxon>
        <taxon>Eurotiales</taxon>
        <taxon>Aspergillaceae</taxon>
        <taxon>Aspergillus</taxon>
        <taxon>Aspergillus subgen. Circumdati</taxon>
    </lineage>
</organism>
<dbReference type="OMA" id="LGHELSW"/>
<evidence type="ECO:0000313" key="2">
    <source>
        <dbReference type="EMBL" id="KAB8199930.1"/>
    </source>
</evidence>
<gene>
    <name evidence="2" type="ORF">BDV34DRAFT_232639</name>
</gene>
<dbReference type="PANTHER" id="PTHR13847:SF213">
    <property type="entry name" value="DEPENDENT OXIDOREDUCTASE, PUTATIVE-RELATED"/>
    <property type="match status" value="1"/>
</dbReference>
<dbReference type="InterPro" id="IPR036188">
    <property type="entry name" value="FAD/NAD-bd_sf"/>
</dbReference>
<dbReference type="SUPFAM" id="SSF51905">
    <property type="entry name" value="FAD/NAD(P)-binding domain"/>
    <property type="match status" value="1"/>
</dbReference>
<dbReference type="Gene3D" id="3.30.9.10">
    <property type="entry name" value="D-Amino Acid Oxidase, subunit A, domain 2"/>
    <property type="match status" value="1"/>
</dbReference>
<dbReference type="Pfam" id="PF01266">
    <property type="entry name" value="DAO"/>
    <property type="match status" value="1"/>
</dbReference>
<feature type="domain" description="FAD dependent oxidoreductase" evidence="1">
    <location>
        <begin position="53"/>
        <end position="456"/>
    </location>
</feature>
<evidence type="ECO:0000313" key="3">
    <source>
        <dbReference type="Proteomes" id="UP000326532"/>
    </source>
</evidence>
<dbReference type="Gene3D" id="3.50.50.60">
    <property type="entry name" value="FAD/NAD(P)-binding domain"/>
    <property type="match status" value="1"/>
</dbReference>
<reference evidence="2 3" key="1">
    <citation type="submission" date="2019-04" db="EMBL/GenBank/DDBJ databases">
        <title>Fungal friends and foes A comparative genomics study of 23 Aspergillus species from section Flavi.</title>
        <authorList>
            <consortium name="DOE Joint Genome Institute"/>
            <person name="Kjaerbolling I."/>
            <person name="Vesth T.C."/>
            <person name="Frisvad J.C."/>
            <person name="Nybo J.L."/>
            <person name="Theobald S."/>
            <person name="Kildgaard S."/>
            <person name="Petersen T.I."/>
            <person name="Kuo A."/>
            <person name="Sato A."/>
            <person name="Lyhne E.K."/>
            <person name="Kogle M.E."/>
            <person name="Wiebenga A."/>
            <person name="Kun R.S."/>
            <person name="Lubbers R.J."/>
            <person name="Makela M.R."/>
            <person name="Barry K."/>
            <person name="Chovatia M."/>
            <person name="Clum A."/>
            <person name="Daum C."/>
            <person name="Haridas S."/>
            <person name="He G."/>
            <person name="LaButti K."/>
            <person name="Lipzen A."/>
            <person name="Mondo S."/>
            <person name="Pangilinan J."/>
            <person name="Riley R."/>
            <person name="Salamov A."/>
            <person name="Simmons B.A."/>
            <person name="Magnuson J.K."/>
            <person name="Henrissat B."/>
            <person name="Mortensen U.H."/>
            <person name="Larsen T.O."/>
            <person name="De vries R.P."/>
            <person name="Grigoriev I.V."/>
            <person name="Machida M."/>
            <person name="Baker S.E."/>
            <person name="Andersen M.R."/>
        </authorList>
    </citation>
    <scope>NUCLEOTIDE SEQUENCE [LARGE SCALE GENOMIC DNA]</scope>
    <source>
        <strain evidence="2 3">CBS 117618</strain>
    </source>
</reference>
<accession>A0A5N6D762</accession>
<evidence type="ECO:0000259" key="1">
    <source>
        <dbReference type="Pfam" id="PF01266"/>
    </source>
</evidence>
<dbReference type="InterPro" id="IPR006076">
    <property type="entry name" value="FAD-dep_OxRdtase"/>
</dbReference>
<keyword evidence="3" id="KW-1185">Reference proteome</keyword>
<dbReference type="Proteomes" id="UP000326532">
    <property type="component" value="Unassembled WGS sequence"/>
</dbReference>
<sequence>MAAELPRELVVKLYNQIGQDPELPRRNPTIAAWQEPPHRLSDVQSETLPQTVDFAIIGSGITGCSVAKSLLENSLSDNKSVAVFEARRLTTGATSRNGGFLSSHAPSFFSSFVETVGIESATKIGRFCERTLEEIKKVAEAEGLYDECQIRPVEIAVTANDNELLNKIGESFRMFDESIPENTRKCVSVSKEDAEKAYGLKDIVGAFIYQSHVFWPYRLVTGLFQRLLERYPQRFAVETNTPVTSITLSGGSAYPYLLTTPRGTVRAAKVFHCTSGFTGHLLPKLRGPIYPCRLTMSCAQPGPQFGNRPMAWLWHVPQTYDPLTRTVEQGLYWMQQNAQTGDLFYGGDLQKLEDFISANDTGYSADAANNLKTLLPQKIFARGWTDPATGLTIPAMDPHHTWSGILSMTADQQPIVGAVPVAISGRDVAGGEWIAAGFNGYGMGQCWSSGEAIARMALGERKPEWLPDVFLSTEKRLTGPSMTTGAAFESFFNR</sequence>
<dbReference type="VEuPathDB" id="FungiDB:BDV34DRAFT_232639"/>